<keyword evidence="2" id="KW-0808">Transferase</keyword>
<keyword evidence="1" id="KW-0812">Transmembrane</keyword>
<gene>
    <name evidence="2" type="ORF">CERZMDRAFT_95996</name>
</gene>
<evidence type="ECO:0000256" key="1">
    <source>
        <dbReference type="SAM" id="Phobius"/>
    </source>
</evidence>
<keyword evidence="1" id="KW-0472">Membrane</keyword>
<organism evidence="2 3">
    <name type="scientific">Cercospora zeae-maydis SCOH1-5</name>
    <dbReference type="NCBI Taxonomy" id="717836"/>
    <lineage>
        <taxon>Eukaryota</taxon>
        <taxon>Fungi</taxon>
        <taxon>Dikarya</taxon>
        <taxon>Ascomycota</taxon>
        <taxon>Pezizomycotina</taxon>
        <taxon>Dothideomycetes</taxon>
        <taxon>Dothideomycetidae</taxon>
        <taxon>Mycosphaerellales</taxon>
        <taxon>Mycosphaerellaceae</taxon>
        <taxon>Cercospora</taxon>
    </lineage>
</organism>
<proteinExistence type="predicted"/>
<reference evidence="2" key="1">
    <citation type="journal article" date="2020" name="Stud. Mycol.">
        <title>101 Dothideomycetes genomes: a test case for predicting lifestyles and emergence of pathogens.</title>
        <authorList>
            <person name="Haridas S."/>
            <person name="Albert R."/>
            <person name="Binder M."/>
            <person name="Bloem J."/>
            <person name="Labutti K."/>
            <person name="Salamov A."/>
            <person name="Andreopoulos B."/>
            <person name="Baker S."/>
            <person name="Barry K."/>
            <person name="Bills G."/>
            <person name="Bluhm B."/>
            <person name="Cannon C."/>
            <person name="Castanera R."/>
            <person name="Culley D."/>
            <person name="Daum C."/>
            <person name="Ezra D."/>
            <person name="Gonzalez J."/>
            <person name="Henrissat B."/>
            <person name="Kuo A."/>
            <person name="Liang C."/>
            <person name="Lipzen A."/>
            <person name="Lutzoni F."/>
            <person name="Magnuson J."/>
            <person name="Mondo S."/>
            <person name="Nolan M."/>
            <person name="Ohm R."/>
            <person name="Pangilinan J."/>
            <person name="Park H.-J."/>
            <person name="Ramirez L."/>
            <person name="Alfaro M."/>
            <person name="Sun H."/>
            <person name="Tritt A."/>
            <person name="Yoshinaga Y."/>
            <person name="Zwiers L.-H."/>
            <person name="Turgeon B."/>
            <person name="Goodwin S."/>
            <person name="Spatafora J."/>
            <person name="Crous P."/>
            <person name="Grigoriev I."/>
        </authorList>
    </citation>
    <scope>NUCLEOTIDE SEQUENCE</scope>
    <source>
        <strain evidence="2">SCOH1-5</strain>
    </source>
</reference>
<dbReference type="Proteomes" id="UP000799539">
    <property type="component" value="Unassembled WGS sequence"/>
</dbReference>
<keyword evidence="3" id="KW-1185">Reference proteome</keyword>
<protein>
    <submittedName>
        <fullName evidence="2">Glycosyltransferase family 8 protein</fullName>
    </submittedName>
</protein>
<feature type="transmembrane region" description="Helical" evidence="1">
    <location>
        <begin position="12"/>
        <end position="33"/>
    </location>
</feature>
<dbReference type="OrthoDB" id="5367275at2759"/>
<dbReference type="GO" id="GO:0016740">
    <property type="term" value="F:transferase activity"/>
    <property type="evidence" value="ECO:0007669"/>
    <property type="project" value="UniProtKB-KW"/>
</dbReference>
<evidence type="ECO:0000313" key="3">
    <source>
        <dbReference type="Proteomes" id="UP000799539"/>
    </source>
</evidence>
<name>A0A6A6FKR1_9PEZI</name>
<keyword evidence="1" id="KW-1133">Transmembrane helix</keyword>
<dbReference type="AlphaFoldDB" id="A0A6A6FKR1"/>
<accession>A0A6A6FKR1</accession>
<evidence type="ECO:0000313" key="2">
    <source>
        <dbReference type="EMBL" id="KAF2213970.1"/>
    </source>
</evidence>
<dbReference type="EMBL" id="ML992669">
    <property type="protein sequence ID" value="KAF2213970.1"/>
    <property type="molecule type" value="Genomic_DNA"/>
</dbReference>
<sequence>MRLLLTQAQVSVALSSSIVVFFTLLLFLSGYVLQQRTVKSLQEALKPRIPQRPASLSQDEPEFVELHRSRLFGRDGGAKIIKTDYDRDVHTSEAQRLDWSRLAHLQLVQRHHDLCAAIMVLAGLHEMRSPARRILMIPSSWVQQKKKGESEDPYLDSTRRLLRLAHRRYGVLLQPMEPIRSNEVEGDVYSLASAYQLYGSIDRILTVQIPGLVLDAEPLDALLGFTESSPFVMLHDTVKNDNIHSEDLFLIQPSETTYTRLNTTLDTPEYTRYNDTYLSTLFSSPDLLDSSTDTGALIRSIGTLHDIPADSSEFNQTAYLSNVAYLRFSDPKLPGPQYDVPFAMRREARPKHKDADWVYTKLYGEYAQRRMDICGLDLESWRPE</sequence>